<evidence type="ECO:0000313" key="2">
    <source>
        <dbReference type="EMBL" id="RSL17624.1"/>
    </source>
</evidence>
<comment type="caution">
    <text evidence="2">The sequence shown here is derived from an EMBL/GenBank/DDBJ whole genome shotgun (WGS) entry which is preliminary data.</text>
</comment>
<name>A0A428ML13_9BACT</name>
<dbReference type="AlphaFoldDB" id="A0A428ML13"/>
<evidence type="ECO:0000256" key="1">
    <source>
        <dbReference type="SAM" id="SignalP"/>
    </source>
</evidence>
<feature type="chain" id="PRO_5019212881" evidence="1">
    <location>
        <begin position="31"/>
        <end position="240"/>
    </location>
</feature>
<dbReference type="EMBL" id="RSDW01000001">
    <property type="protein sequence ID" value="RSL17624.1"/>
    <property type="molecule type" value="Genomic_DNA"/>
</dbReference>
<dbReference type="OrthoDB" id="120564at2"/>
<feature type="signal peptide" evidence="1">
    <location>
        <begin position="1"/>
        <end position="30"/>
    </location>
</feature>
<dbReference type="RefSeq" id="WP_125486093.1">
    <property type="nucleotide sequence ID" value="NZ_RSDW01000001.1"/>
</dbReference>
<evidence type="ECO:0000313" key="3">
    <source>
        <dbReference type="Proteomes" id="UP000269669"/>
    </source>
</evidence>
<gene>
    <name evidence="2" type="ORF">EDE15_3159</name>
</gene>
<accession>A0A428ML13</accession>
<keyword evidence="1" id="KW-0732">Signal</keyword>
<sequence length="240" mass="25283">MAHCRWTVPITPYLRAIAIATVAIASLAHAQTSPSAPAETIEDALHQMSDQAGVAFVGEVTVIRHINGSNGASGVVEVKFRVDQAVRGCTSGTYILREWAGLWAGGDQRYRTGQHLLMLLHTPGPNGITSPVGGMAGAIPLRGADIAPRATDATTTHQPTIADLRWVATKIQRPMVYTNASAMPSITVNLSQPITTGQTVTTTAPTPANVSDASIPTQQATVDLVVNMLSAWQRAPHALP</sequence>
<protein>
    <submittedName>
        <fullName evidence="2">Uncharacterized protein</fullName>
    </submittedName>
</protein>
<reference evidence="2 3" key="1">
    <citation type="submission" date="2018-12" db="EMBL/GenBank/DDBJ databases">
        <title>Sequencing of bacterial isolates from soil warming experiment in Harvard Forest, Massachusetts, USA.</title>
        <authorList>
            <person name="Deangelis K."/>
        </authorList>
    </citation>
    <scope>NUCLEOTIDE SEQUENCE [LARGE SCALE GENOMIC DNA]</scope>
    <source>
        <strain evidence="2 3">EB153</strain>
    </source>
</reference>
<dbReference type="Proteomes" id="UP000269669">
    <property type="component" value="Unassembled WGS sequence"/>
</dbReference>
<organism evidence="2 3">
    <name type="scientific">Edaphobacter aggregans</name>
    <dbReference type="NCBI Taxonomy" id="570835"/>
    <lineage>
        <taxon>Bacteria</taxon>
        <taxon>Pseudomonadati</taxon>
        <taxon>Acidobacteriota</taxon>
        <taxon>Terriglobia</taxon>
        <taxon>Terriglobales</taxon>
        <taxon>Acidobacteriaceae</taxon>
        <taxon>Edaphobacter</taxon>
    </lineage>
</organism>
<proteinExistence type="predicted"/>
<keyword evidence="3" id="KW-1185">Reference proteome</keyword>